<dbReference type="EMBL" id="CACVBM020001840">
    <property type="protein sequence ID" value="CAA7060837.1"/>
    <property type="molecule type" value="Genomic_DNA"/>
</dbReference>
<dbReference type="Proteomes" id="UP000467841">
    <property type="component" value="Unassembled WGS sequence"/>
</dbReference>
<sequence length="100" mass="11368">MMTRSVSYRARVMTRPLDFVLQTSDLSGSPQSLKAFPSVRTRRLRVGLLLMDDQSVCFSRIRALARPVLSGSCDDETARSWMTRSVFSRARVMTRPLDLV</sequence>
<reference evidence="2 3" key="1">
    <citation type="submission" date="2020-01" db="EMBL/GenBank/DDBJ databases">
        <authorList>
            <person name="Mishra B."/>
        </authorList>
    </citation>
    <scope>NUCLEOTIDE SEQUENCE [LARGE SCALE GENOMIC DNA]</scope>
</reference>
<organism evidence="2 3">
    <name type="scientific">Microthlaspi erraticum</name>
    <dbReference type="NCBI Taxonomy" id="1685480"/>
    <lineage>
        <taxon>Eukaryota</taxon>
        <taxon>Viridiplantae</taxon>
        <taxon>Streptophyta</taxon>
        <taxon>Embryophyta</taxon>
        <taxon>Tracheophyta</taxon>
        <taxon>Spermatophyta</taxon>
        <taxon>Magnoliopsida</taxon>
        <taxon>eudicotyledons</taxon>
        <taxon>Gunneridae</taxon>
        <taxon>Pentapetalae</taxon>
        <taxon>rosids</taxon>
        <taxon>malvids</taxon>
        <taxon>Brassicales</taxon>
        <taxon>Brassicaceae</taxon>
        <taxon>Coluteocarpeae</taxon>
        <taxon>Microthlaspi</taxon>
    </lineage>
</organism>
<keyword evidence="3" id="KW-1185">Reference proteome</keyword>
<accession>A0A6D2L7K5</accession>
<evidence type="ECO:0000313" key="3">
    <source>
        <dbReference type="Proteomes" id="UP000467841"/>
    </source>
</evidence>
<proteinExistence type="predicted"/>
<evidence type="ECO:0000313" key="1">
    <source>
        <dbReference type="EMBL" id="CAA7057119.1"/>
    </source>
</evidence>
<evidence type="ECO:0000313" key="2">
    <source>
        <dbReference type="EMBL" id="CAA7060837.1"/>
    </source>
</evidence>
<name>A0A6D2L7K5_9BRAS</name>
<protein>
    <submittedName>
        <fullName evidence="2">Uncharacterized protein</fullName>
    </submittedName>
</protein>
<dbReference type="AlphaFoldDB" id="A0A6D2L7K5"/>
<gene>
    <name evidence="1" type="ORF">MERR_LOCUS44355</name>
    <name evidence="2" type="ORF">MERR_LOCUS48073</name>
</gene>
<dbReference type="EMBL" id="CACVBM020001673">
    <property type="protein sequence ID" value="CAA7057119.1"/>
    <property type="molecule type" value="Genomic_DNA"/>
</dbReference>